<organism evidence="1">
    <name type="scientific">Human immunodeficiency virus type 1</name>
    <name type="common">HIV-1</name>
    <dbReference type="NCBI Taxonomy" id="11676"/>
    <lineage>
        <taxon>Viruses</taxon>
        <taxon>Riboviria</taxon>
        <taxon>Pararnavirae</taxon>
        <taxon>Artverviricota</taxon>
        <taxon>Revtraviricetes</taxon>
        <taxon>Ortervirales</taxon>
        <taxon>Retroviridae</taxon>
        <taxon>Orthoretrovirinae</taxon>
        <taxon>Lentivirus</taxon>
        <taxon>Lentivirus humimdef1</taxon>
    </lineage>
</organism>
<feature type="non-terminal residue" evidence="1">
    <location>
        <position position="1"/>
    </location>
</feature>
<name>Q3LWY2_HV1</name>
<evidence type="ECO:0000313" key="1">
    <source>
        <dbReference type="EMBL" id="ABA08350.1"/>
    </source>
</evidence>
<proteinExistence type="predicted"/>
<dbReference type="EMBL" id="DQ155263">
    <property type="protein sequence ID" value="ABA08350.1"/>
    <property type="molecule type" value="Genomic_DNA"/>
</dbReference>
<sequence length="117" mass="13630">LHCCKWQSSRRRGKDKICKHYKQCQKYNSTTSQACKNYLYQDLTTIQEQVYVSDQDKYTMQQGMSSGISDKHLVRSINQNGIHLTTGRHPIKKNTFGEYNNNILINPQEGISEFTTH</sequence>
<feature type="non-terminal residue" evidence="1">
    <location>
        <position position="117"/>
    </location>
</feature>
<protein>
    <submittedName>
        <fullName evidence="1">Envelope glycoprotein</fullName>
    </submittedName>
</protein>
<accession>Q3LWY2</accession>
<gene>
    <name evidence="1" type="primary">env</name>
</gene>
<reference evidence="1" key="1">
    <citation type="journal article" date="2008" name="AIDS Res. Hum. Retroviruses">
        <title>HIV type 1 genetic diversity in Moyale, Mandera, and Turkana based on env-C2-V3 sequences.</title>
        <authorList>
            <person name="Khamadi S.A."/>
            <person name="Lihana R.W."/>
            <person name="Mwaniki D.L."/>
            <person name="Kinyua J."/>
            <person name="Lagat N."/>
            <person name="Carter J.Y."/>
            <person name="Ichimura H."/>
            <person name="Oishi I."/>
            <person name="Okoth F.A."/>
            <person name="Ochieng W."/>
        </authorList>
    </citation>
    <scope>NUCLEOTIDE SEQUENCE</scope>
    <source>
        <strain evidence="1">L26</strain>
    </source>
</reference>
<organismHost>
    <name type="scientific">Homo sapiens</name>
    <name type="common">Human</name>
    <dbReference type="NCBI Taxonomy" id="9606"/>
</organismHost>
<keyword evidence="1" id="KW-0261">Viral envelope protein</keyword>
<keyword evidence="1" id="KW-0946">Virion</keyword>
<dbReference type="GO" id="GO:0019031">
    <property type="term" value="C:viral envelope"/>
    <property type="evidence" value="ECO:0007669"/>
    <property type="project" value="UniProtKB-KW"/>
</dbReference>